<evidence type="ECO:0000313" key="2">
    <source>
        <dbReference type="EMBL" id="KAK3318551.1"/>
    </source>
</evidence>
<gene>
    <name evidence="2" type="ORF">B0H66DRAFT_242782</name>
</gene>
<reference evidence="2" key="1">
    <citation type="journal article" date="2023" name="Mol. Phylogenet. Evol.">
        <title>Genome-scale phylogeny and comparative genomics of the fungal order Sordariales.</title>
        <authorList>
            <person name="Hensen N."/>
            <person name="Bonometti L."/>
            <person name="Westerberg I."/>
            <person name="Brannstrom I.O."/>
            <person name="Guillou S."/>
            <person name="Cros-Aarteil S."/>
            <person name="Calhoun S."/>
            <person name="Haridas S."/>
            <person name="Kuo A."/>
            <person name="Mondo S."/>
            <person name="Pangilinan J."/>
            <person name="Riley R."/>
            <person name="LaButti K."/>
            <person name="Andreopoulos B."/>
            <person name="Lipzen A."/>
            <person name="Chen C."/>
            <person name="Yan M."/>
            <person name="Daum C."/>
            <person name="Ng V."/>
            <person name="Clum A."/>
            <person name="Steindorff A."/>
            <person name="Ohm R.A."/>
            <person name="Martin F."/>
            <person name="Silar P."/>
            <person name="Natvig D.O."/>
            <person name="Lalanne C."/>
            <person name="Gautier V."/>
            <person name="Ament-Velasquez S.L."/>
            <person name="Kruys A."/>
            <person name="Hutchinson M.I."/>
            <person name="Powell A.J."/>
            <person name="Barry K."/>
            <person name="Miller A.N."/>
            <person name="Grigoriev I.V."/>
            <person name="Debuchy R."/>
            <person name="Gladieux P."/>
            <person name="Hiltunen Thoren M."/>
            <person name="Johannesson H."/>
        </authorList>
    </citation>
    <scope>NUCLEOTIDE SEQUENCE</scope>
    <source>
        <strain evidence="2">CBS 118394</strain>
    </source>
</reference>
<accession>A0AAE0I4Z9</accession>
<comment type="caution">
    <text evidence="2">The sequence shown here is derived from an EMBL/GenBank/DDBJ whole genome shotgun (WGS) entry which is preliminary data.</text>
</comment>
<dbReference type="AlphaFoldDB" id="A0AAE0I4Z9"/>
<dbReference type="Proteomes" id="UP001283341">
    <property type="component" value="Unassembled WGS sequence"/>
</dbReference>
<reference evidence="2" key="2">
    <citation type="submission" date="2023-06" db="EMBL/GenBank/DDBJ databases">
        <authorList>
            <consortium name="Lawrence Berkeley National Laboratory"/>
            <person name="Haridas S."/>
            <person name="Hensen N."/>
            <person name="Bonometti L."/>
            <person name="Westerberg I."/>
            <person name="Brannstrom I.O."/>
            <person name="Guillou S."/>
            <person name="Cros-Aarteil S."/>
            <person name="Calhoun S."/>
            <person name="Kuo A."/>
            <person name="Mondo S."/>
            <person name="Pangilinan J."/>
            <person name="Riley R."/>
            <person name="Labutti K."/>
            <person name="Andreopoulos B."/>
            <person name="Lipzen A."/>
            <person name="Chen C."/>
            <person name="Yanf M."/>
            <person name="Daum C."/>
            <person name="Ng V."/>
            <person name="Clum A."/>
            <person name="Steindorff A."/>
            <person name="Ohm R."/>
            <person name="Martin F."/>
            <person name="Silar P."/>
            <person name="Natvig D."/>
            <person name="Lalanne C."/>
            <person name="Gautier V."/>
            <person name="Ament-Velasquez S.L."/>
            <person name="Kruys A."/>
            <person name="Hutchinson M.I."/>
            <person name="Powell A.J."/>
            <person name="Barry K."/>
            <person name="Miller A.N."/>
            <person name="Grigoriev I.V."/>
            <person name="Debuchy R."/>
            <person name="Gladieux P."/>
            <person name="Thoren M.H."/>
            <person name="Johannesson H."/>
        </authorList>
    </citation>
    <scope>NUCLEOTIDE SEQUENCE</scope>
    <source>
        <strain evidence="2">CBS 118394</strain>
    </source>
</reference>
<feature type="compositionally biased region" description="Basic and acidic residues" evidence="1">
    <location>
        <begin position="154"/>
        <end position="188"/>
    </location>
</feature>
<name>A0AAE0I4Z9_9PEZI</name>
<evidence type="ECO:0000256" key="1">
    <source>
        <dbReference type="SAM" id="MobiDB-lite"/>
    </source>
</evidence>
<proteinExistence type="predicted"/>
<organism evidence="2 3">
    <name type="scientific">Apodospora peruviana</name>
    <dbReference type="NCBI Taxonomy" id="516989"/>
    <lineage>
        <taxon>Eukaryota</taxon>
        <taxon>Fungi</taxon>
        <taxon>Dikarya</taxon>
        <taxon>Ascomycota</taxon>
        <taxon>Pezizomycotina</taxon>
        <taxon>Sordariomycetes</taxon>
        <taxon>Sordariomycetidae</taxon>
        <taxon>Sordariales</taxon>
        <taxon>Lasiosphaeriaceae</taxon>
        <taxon>Apodospora</taxon>
    </lineage>
</organism>
<keyword evidence="3" id="KW-1185">Reference proteome</keyword>
<dbReference type="EMBL" id="JAUEDM010000004">
    <property type="protein sequence ID" value="KAK3318551.1"/>
    <property type="molecule type" value="Genomic_DNA"/>
</dbReference>
<sequence length="392" mass="43917">MVLRDRTPFRGPVSDQACRRLHPPETSAARIGLQRQKHSGLGHRATRKSFWQEEENCFDRDIPPGRARRERSRRFIDERPPRRRAATVIVPSPPQSRHQDVPPPHSSFERANSGPDYGSTNAWTPGPLHHSPERWHAPSPDRRRPPSPGRHRHQPPERHRHPSPERHHRGLDAEKLRPREADKRRDTSFERRLLDRFNSGSRHAAHTAPVVPMMGEPYGVMVPPMMSGPPMSPGRAGPPPPHTHPISHPIGHPIHHHHHHGGPPPGIPITSVPPGAAGHMPPMMHMNMRAMDAADEFFTGNKSTRSLEQVVISRREQDPGGSGAGGSPHAPTVRRRAQAHREHIKQEPVKSVQAGLTGPGRGMDRVFEWRNYVEPGVPDDEQVQSVVSGQIN</sequence>
<evidence type="ECO:0000313" key="3">
    <source>
        <dbReference type="Proteomes" id="UP001283341"/>
    </source>
</evidence>
<feature type="compositionally biased region" description="Basic and acidic residues" evidence="1">
    <location>
        <begin position="130"/>
        <end position="144"/>
    </location>
</feature>
<protein>
    <submittedName>
        <fullName evidence="2">Uncharacterized protein</fullName>
    </submittedName>
</protein>
<feature type="region of interest" description="Disordered" evidence="1">
    <location>
        <begin position="59"/>
        <end position="188"/>
    </location>
</feature>
<feature type="compositionally biased region" description="Basic and acidic residues" evidence="1">
    <location>
        <begin position="339"/>
        <end position="348"/>
    </location>
</feature>
<feature type="region of interest" description="Disordered" evidence="1">
    <location>
        <begin position="314"/>
        <end position="360"/>
    </location>
</feature>